<feature type="non-terminal residue" evidence="1">
    <location>
        <position position="1"/>
    </location>
</feature>
<proteinExistence type="predicted"/>
<dbReference type="EMBL" id="UINC01093096">
    <property type="protein sequence ID" value="SVC47239.1"/>
    <property type="molecule type" value="Genomic_DNA"/>
</dbReference>
<name>A0A382MEC9_9ZZZZ</name>
<dbReference type="AlphaFoldDB" id="A0A382MEC9"/>
<protein>
    <submittedName>
        <fullName evidence="1">Uncharacterized protein</fullName>
    </submittedName>
</protein>
<evidence type="ECO:0000313" key="1">
    <source>
        <dbReference type="EMBL" id="SVC47239.1"/>
    </source>
</evidence>
<sequence length="385" mass="41883">PEYTSGNIQGQLDEKQKKYPALDEIGQLEPEDYDVLMWMSDPGDWSLVTEESDRKIKANRVQFGEYFINDAGDPGEMWMWKLQDPQSELQPDPNQANYNPARGEWAAGADITGVHTDDPVRGGLIITGDENQDGIVEEDNDGYAGDIYITVNAGTDIHQIVQLVDGGAGSGSLPIVDGSQLTGLRANQLNDASVLDVEFDLLAGLRVTDHPNFTSGYVQGQLDDKLNYNAALDDIAHLNPGDSDVLMWMSNVEDEIDGGNWALVADDSHEITKSRIELGQFFITSAGGTGEIWMSQGSQEGVWAETGPHINSSYNEEEAEGTLELNVYPEDGGKVIVANDDNMLPVVNGSQLHGINATQINSTVEDPGLVSNDQFDLLQDLRTGP</sequence>
<accession>A0A382MEC9</accession>
<organism evidence="1">
    <name type="scientific">marine metagenome</name>
    <dbReference type="NCBI Taxonomy" id="408172"/>
    <lineage>
        <taxon>unclassified sequences</taxon>
        <taxon>metagenomes</taxon>
        <taxon>ecological metagenomes</taxon>
    </lineage>
</organism>
<feature type="non-terminal residue" evidence="1">
    <location>
        <position position="385"/>
    </location>
</feature>
<reference evidence="1" key="1">
    <citation type="submission" date="2018-05" db="EMBL/GenBank/DDBJ databases">
        <authorList>
            <person name="Lanie J.A."/>
            <person name="Ng W.-L."/>
            <person name="Kazmierczak K.M."/>
            <person name="Andrzejewski T.M."/>
            <person name="Davidsen T.M."/>
            <person name="Wayne K.J."/>
            <person name="Tettelin H."/>
            <person name="Glass J.I."/>
            <person name="Rusch D."/>
            <person name="Podicherti R."/>
            <person name="Tsui H.-C.T."/>
            <person name="Winkler M.E."/>
        </authorList>
    </citation>
    <scope>NUCLEOTIDE SEQUENCE</scope>
</reference>
<gene>
    <name evidence="1" type="ORF">METZ01_LOCUS300093</name>
</gene>